<evidence type="ECO:0000313" key="8">
    <source>
        <dbReference type="EMBL" id="KAI6646271.1"/>
    </source>
</evidence>
<sequence>MATEDLESLSISETDKKEIYRQKLNAASIIAYPIASRKMNKRVLKLVRHAASKKGTIRGVKNTIKAVRKGEKGLIVIGGNITPIDTISHVPVYLEEQDIPYIYVPAKEDIGSAFGSQRATCMVMVQRSSEIEEEYDRVVEDVNKMPKIL</sequence>
<comment type="caution">
    <text evidence="8">The sequence shown here is derived from an EMBL/GenBank/DDBJ whole genome shotgun (WGS) entry which is preliminary data.</text>
</comment>
<dbReference type="InterPro" id="IPR018492">
    <property type="entry name" value="Ribosomal_eL8/Nhp2"/>
</dbReference>
<dbReference type="InterPro" id="IPR029064">
    <property type="entry name" value="Ribosomal_eL30-like_sf"/>
</dbReference>
<dbReference type="GO" id="GO:0003723">
    <property type="term" value="F:RNA binding"/>
    <property type="evidence" value="ECO:0007669"/>
    <property type="project" value="UniProtKB-UniRule"/>
</dbReference>
<dbReference type="InterPro" id="IPR002415">
    <property type="entry name" value="H/ACA_rnp_Nhp2-like"/>
</dbReference>
<dbReference type="EMBL" id="JAKMXF010000357">
    <property type="protein sequence ID" value="KAI6646271.1"/>
    <property type="molecule type" value="Genomic_DNA"/>
</dbReference>
<dbReference type="Proteomes" id="UP001165289">
    <property type="component" value="Unassembled WGS sequence"/>
</dbReference>
<accession>A0AAV7JC14</accession>
<evidence type="ECO:0000256" key="2">
    <source>
        <dbReference type="ARBA" id="ARBA00007337"/>
    </source>
</evidence>
<feature type="domain" description="Ribosomal protein eL8/eL30/eS12/Gadd45" evidence="7">
    <location>
        <begin position="42"/>
        <end position="131"/>
    </location>
</feature>
<dbReference type="Gene3D" id="3.30.1330.30">
    <property type="match status" value="1"/>
</dbReference>
<reference evidence="8 9" key="1">
    <citation type="journal article" date="2023" name="BMC Biol.">
        <title>The compact genome of the sponge Oopsacas minuta (Hexactinellida) is lacking key metazoan core genes.</title>
        <authorList>
            <person name="Santini S."/>
            <person name="Schenkelaars Q."/>
            <person name="Jourda C."/>
            <person name="Duchesne M."/>
            <person name="Belahbib H."/>
            <person name="Rocher C."/>
            <person name="Selva M."/>
            <person name="Riesgo A."/>
            <person name="Vervoort M."/>
            <person name="Leys S.P."/>
            <person name="Kodjabachian L."/>
            <person name="Le Bivic A."/>
            <person name="Borchiellini C."/>
            <person name="Claverie J.M."/>
            <person name="Renard E."/>
        </authorList>
    </citation>
    <scope>NUCLEOTIDE SEQUENCE [LARGE SCALE GENOMIC DNA]</scope>
    <source>
        <strain evidence="8">SPO-2</strain>
    </source>
</reference>
<keyword evidence="3 6" id="KW-0694">RNA-binding</keyword>
<dbReference type="PRINTS" id="PR00883">
    <property type="entry name" value="NUCLEARHMG"/>
</dbReference>
<keyword evidence="4 6" id="KW-0539">Nucleus</keyword>
<organism evidence="8 9">
    <name type="scientific">Oopsacas minuta</name>
    <dbReference type="NCBI Taxonomy" id="111878"/>
    <lineage>
        <taxon>Eukaryota</taxon>
        <taxon>Metazoa</taxon>
        <taxon>Porifera</taxon>
        <taxon>Hexactinellida</taxon>
        <taxon>Hexasterophora</taxon>
        <taxon>Lyssacinosida</taxon>
        <taxon>Leucopsacidae</taxon>
        <taxon>Oopsacas</taxon>
    </lineage>
</organism>
<evidence type="ECO:0000259" key="7">
    <source>
        <dbReference type="Pfam" id="PF01248"/>
    </source>
</evidence>
<dbReference type="GO" id="GO:0031120">
    <property type="term" value="P:snRNA pseudouridine synthesis"/>
    <property type="evidence" value="ECO:0007669"/>
    <property type="project" value="UniProtKB-UniRule"/>
</dbReference>
<gene>
    <name evidence="8" type="ORF">LOD99_9302</name>
</gene>
<comment type="function">
    <text evidence="6">Common component of the spliceosome and rRNA processing machinery.</text>
</comment>
<dbReference type="InterPro" id="IPR004038">
    <property type="entry name" value="Ribosomal_eL8/eL30/eS12/Gad45"/>
</dbReference>
<dbReference type="SUPFAM" id="SSF55315">
    <property type="entry name" value="L30e-like"/>
    <property type="match status" value="1"/>
</dbReference>
<dbReference type="InterPro" id="IPR050257">
    <property type="entry name" value="eL8/uL1-like"/>
</dbReference>
<protein>
    <recommendedName>
        <fullName evidence="6">H/ACA ribonucleoprotein complex subunit 2</fullName>
    </recommendedName>
    <alternativeName>
        <fullName evidence="6">Nucleolar protein family A member 2</fullName>
    </alternativeName>
</protein>
<evidence type="ECO:0000313" key="9">
    <source>
        <dbReference type="Proteomes" id="UP001165289"/>
    </source>
</evidence>
<dbReference type="AlphaFoldDB" id="A0AAV7JC14"/>
<keyword evidence="9" id="KW-1185">Reference proteome</keyword>
<evidence type="ECO:0000256" key="6">
    <source>
        <dbReference type="RuleBase" id="RU366039"/>
    </source>
</evidence>
<dbReference type="PANTHER" id="PTHR23105">
    <property type="entry name" value="RIBOSOMAL PROTEIN L7AE FAMILY MEMBER"/>
    <property type="match status" value="1"/>
</dbReference>
<evidence type="ECO:0000256" key="4">
    <source>
        <dbReference type="ARBA" id="ARBA00023242"/>
    </source>
</evidence>
<keyword evidence="5 6" id="KW-0687">Ribonucleoprotein</keyword>
<comment type="subcellular location">
    <subcellularLocation>
        <location evidence="1 6">Nucleus</location>
        <location evidence="1 6">Nucleolus</location>
    </subcellularLocation>
</comment>
<comment type="function">
    <text evidence="6">Required for ribosome biogenesis. Part of a complex which catalyzes pseudouridylation of rRNA. This involves the isomerization of uridine such that the ribose is subsequently attached to C5, instead of the normal N1. Pseudouridine ('psi') residues may serve to stabilize the conformation of rRNAs.</text>
</comment>
<evidence type="ECO:0000256" key="3">
    <source>
        <dbReference type="ARBA" id="ARBA00022884"/>
    </source>
</evidence>
<dbReference type="GO" id="GO:0031429">
    <property type="term" value="C:box H/ACA snoRNP complex"/>
    <property type="evidence" value="ECO:0007669"/>
    <property type="project" value="UniProtKB-UniRule"/>
</dbReference>
<comment type="similarity">
    <text evidence="2 6">Belongs to the eukaryotic ribosomal protein eL8 family.</text>
</comment>
<name>A0AAV7JC14_9METZ</name>
<proteinExistence type="inferred from homology"/>
<dbReference type="Pfam" id="PF01248">
    <property type="entry name" value="Ribosomal_L7Ae"/>
    <property type="match status" value="1"/>
</dbReference>
<evidence type="ECO:0000256" key="5">
    <source>
        <dbReference type="ARBA" id="ARBA00023274"/>
    </source>
</evidence>
<dbReference type="PRINTS" id="PR00881">
    <property type="entry name" value="L7ARS6FAMILY"/>
</dbReference>
<dbReference type="GO" id="GO:0000398">
    <property type="term" value="P:mRNA splicing, via spliceosome"/>
    <property type="evidence" value="ECO:0007669"/>
    <property type="project" value="UniProtKB-UniRule"/>
</dbReference>
<evidence type="ECO:0000256" key="1">
    <source>
        <dbReference type="ARBA" id="ARBA00004604"/>
    </source>
</evidence>